<accession>A0ABN4CIJ9</accession>
<proteinExistence type="predicted"/>
<gene>
    <name evidence="1" type="ORF">CCASEI_09970</name>
</gene>
<evidence type="ECO:0000313" key="2">
    <source>
        <dbReference type="Proteomes" id="UP000019226"/>
    </source>
</evidence>
<dbReference type="EMBL" id="CP004350">
    <property type="protein sequence ID" value="AHI20549.1"/>
    <property type="molecule type" value="Genomic_DNA"/>
</dbReference>
<sequence length="161" mass="17312">MCGACGVKPDWAGPIVAGPLRRRDIARCLNALVSNVKVSEISRGWMVKKPTGASTPAQTLDELIQALIPQARHRSWEELEQALLNIPAPQRIEDGSSPWLSTDIQGDNPPEVLTKVKHLPAHMKLAAFALGAHTCAFEGAVTATFGEGQHLQAHPGHLSHP</sequence>
<reference evidence="2" key="1">
    <citation type="submission" date="2013-02" db="EMBL/GenBank/DDBJ databases">
        <title>The complete genome sequence of Corynebacterium casei LMG S-19264 (=DSM 44701).</title>
        <authorList>
            <person name="Ruckert C."/>
            <person name="Albersmeier A."/>
            <person name="Kalinowski J."/>
        </authorList>
    </citation>
    <scope>NUCLEOTIDE SEQUENCE [LARGE SCALE GENOMIC DNA]</scope>
    <source>
        <strain evidence="2">LMG S-19264</strain>
    </source>
</reference>
<protein>
    <submittedName>
        <fullName evidence="1">Uncharacterized protein</fullName>
    </submittedName>
</protein>
<name>A0ABN4CIJ9_9CORY</name>
<organism evidence="1 2">
    <name type="scientific">Corynebacterium casei LMG S-19264</name>
    <dbReference type="NCBI Taxonomy" id="1285583"/>
    <lineage>
        <taxon>Bacteria</taxon>
        <taxon>Bacillati</taxon>
        <taxon>Actinomycetota</taxon>
        <taxon>Actinomycetes</taxon>
        <taxon>Mycobacteriales</taxon>
        <taxon>Corynebacteriaceae</taxon>
        <taxon>Corynebacterium</taxon>
    </lineage>
</organism>
<dbReference type="Proteomes" id="UP000019226">
    <property type="component" value="Chromosome"/>
</dbReference>
<keyword evidence="2" id="KW-1185">Reference proteome</keyword>
<evidence type="ECO:0000313" key="1">
    <source>
        <dbReference type="EMBL" id="AHI20549.1"/>
    </source>
</evidence>